<keyword evidence="2" id="KW-0521">NADP</keyword>
<dbReference type="Gene3D" id="3.40.50.720">
    <property type="entry name" value="NAD(P)-binding Rossmann-like Domain"/>
    <property type="match status" value="1"/>
</dbReference>
<organism evidence="4 5">
    <name type="scientific">Canariomyces notabilis</name>
    <dbReference type="NCBI Taxonomy" id="2074819"/>
    <lineage>
        <taxon>Eukaryota</taxon>
        <taxon>Fungi</taxon>
        <taxon>Dikarya</taxon>
        <taxon>Ascomycota</taxon>
        <taxon>Pezizomycotina</taxon>
        <taxon>Sordariomycetes</taxon>
        <taxon>Sordariomycetidae</taxon>
        <taxon>Sordariales</taxon>
        <taxon>Chaetomiaceae</taxon>
        <taxon>Canariomyces</taxon>
    </lineage>
</organism>
<gene>
    <name evidence="4" type="ORF">N656DRAFT_772670</name>
</gene>
<protein>
    <submittedName>
        <fullName evidence="4">NAD(P)-binding protein</fullName>
    </submittedName>
</protein>
<comment type="similarity">
    <text evidence="1">Belongs to the short-chain dehydrogenases/reductases (SDR) family.</text>
</comment>
<evidence type="ECO:0000313" key="4">
    <source>
        <dbReference type="EMBL" id="KAK4107311.1"/>
    </source>
</evidence>
<dbReference type="GeneID" id="89938073"/>
<dbReference type="InterPro" id="IPR036291">
    <property type="entry name" value="NAD(P)-bd_dom_sf"/>
</dbReference>
<keyword evidence="5" id="KW-1185">Reference proteome</keyword>
<evidence type="ECO:0000313" key="5">
    <source>
        <dbReference type="Proteomes" id="UP001302812"/>
    </source>
</evidence>
<sequence length="307" mass="32751">MSNPSALWQAARHPPADVTDPTLFRNKAVLVTGANSGLGLEAAIKYAGLGANPLILGVRTAEKGAAARAAIAAASGCSPDVMIVLTLDFSRLRTVADFAAELGKRVTAPLHVVQLAGGVAPHKYTVSPDGYEMAFQCNVLAPTLLALLLLPKVKAAADALPKSTEGATVDERTFPVISFVNSVAHNEVVDADVPRDQTLVQRINDKTRFDHIKQYFLVKLAGWYAMRGVAERVGDVRAERVVVNASCPGLCKTNMLSGTPLLTRIIMAITYFIMGRTAEQGARTMISATALGPESHGRFWTNDTYPP</sequence>
<accession>A0AAN6QH49</accession>
<proteinExistence type="inferred from homology"/>
<dbReference type="SUPFAM" id="SSF51735">
    <property type="entry name" value="NAD(P)-binding Rossmann-fold domains"/>
    <property type="match status" value="1"/>
</dbReference>
<name>A0AAN6QH49_9PEZI</name>
<dbReference type="InterPro" id="IPR002347">
    <property type="entry name" value="SDR_fam"/>
</dbReference>
<comment type="caution">
    <text evidence="4">The sequence shown here is derived from an EMBL/GenBank/DDBJ whole genome shotgun (WGS) entry which is preliminary data.</text>
</comment>
<dbReference type="GO" id="GO:0016491">
    <property type="term" value="F:oxidoreductase activity"/>
    <property type="evidence" value="ECO:0007669"/>
    <property type="project" value="UniProtKB-KW"/>
</dbReference>
<keyword evidence="3" id="KW-0560">Oxidoreductase</keyword>
<dbReference type="Pfam" id="PF00106">
    <property type="entry name" value="adh_short"/>
    <property type="match status" value="1"/>
</dbReference>
<dbReference type="EMBL" id="MU853376">
    <property type="protein sequence ID" value="KAK4107311.1"/>
    <property type="molecule type" value="Genomic_DNA"/>
</dbReference>
<dbReference type="AlphaFoldDB" id="A0AAN6QH49"/>
<dbReference type="PANTHER" id="PTHR24320">
    <property type="entry name" value="RETINOL DEHYDROGENASE"/>
    <property type="match status" value="1"/>
</dbReference>
<reference evidence="4" key="2">
    <citation type="submission" date="2023-05" db="EMBL/GenBank/DDBJ databases">
        <authorList>
            <consortium name="Lawrence Berkeley National Laboratory"/>
            <person name="Steindorff A."/>
            <person name="Hensen N."/>
            <person name="Bonometti L."/>
            <person name="Westerberg I."/>
            <person name="Brannstrom I.O."/>
            <person name="Guillou S."/>
            <person name="Cros-Aarteil S."/>
            <person name="Calhoun S."/>
            <person name="Haridas S."/>
            <person name="Kuo A."/>
            <person name="Mondo S."/>
            <person name="Pangilinan J."/>
            <person name="Riley R."/>
            <person name="Labutti K."/>
            <person name="Andreopoulos B."/>
            <person name="Lipzen A."/>
            <person name="Chen C."/>
            <person name="Yanf M."/>
            <person name="Daum C."/>
            <person name="Ng V."/>
            <person name="Clum A."/>
            <person name="Ohm R."/>
            <person name="Martin F."/>
            <person name="Silar P."/>
            <person name="Natvig D."/>
            <person name="Lalanne C."/>
            <person name="Gautier V."/>
            <person name="Ament-Velasquez S.L."/>
            <person name="Kruys A."/>
            <person name="Hutchinson M.I."/>
            <person name="Powell A.J."/>
            <person name="Barry K."/>
            <person name="Miller A.N."/>
            <person name="Grigoriev I.V."/>
            <person name="Debuchy R."/>
            <person name="Gladieux P."/>
            <person name="Thoren M.H."/>
            <person name="Johannesson H."/>
        </authorList>
    </citation>
    <scope>NUCLEOTIDE SEQUENCE</scope>
    <source>
        <strain evidence="4">CBS 508.74</strain>
    </source>
</reference>
<dbReference type="PRINTS" id="PR00081">
    <property type="entry name" value="GDHRDH"/>
</dbReference>
<reference evidence="4" key="1">
    <citation type="journal article" date="2023" name="Mol. Phylogenet. Evol.">
        <title>Genome-scale phylogeny and comparative genomics of the fungal order Sordariales.</title>
        <authorList>
            <person name="Hensen N."/>
            <person name="Bonometti L."/>
            <person name="Westerberg I."/>
            <person name="Brannstrom I.O."/>
            <person name="Guillou S."/>
            <person name="Cros-Aarteil S."/>
            <person name="Calhoun S."/>
            <person name="Haridas S."/>
            <person name="Kuo A."/>
            <person name="Mondo S."/>
            <person name="Pangilinan J."/>
            <person name="Riley R."/>
            <person name="LaButti K."/>
            <person name="Andreopoulos B."/>
            <person name="Lipzen A."/>
            <person name="Chen C."/>
            <person name="Yan M."/>
            <person name="Daum C."/>
            <person name="Ng V."/>
            <person name="Clum A."/>
            <person name="Steindorff A."/>
            <person name="Ohm R.A."/>
            <person name="Martin F."/>
            <person name="Silar P."/>
            <person name="Natvig D.O."/>
            <person name="Lalanne C."/>
            <person name="Gautier V."/>
            <person name="Ament-Velasquez S.L."/>
            <person name="Kruys A."/>
            <person name="Hutchinson M.I."/>
            <person name="Powell A.J."/>
            <person name="Barry K."/>
            <person name="Miller A.N."/>
            <person name="Grigoriev I.V."/>
            <person name="Debuchy R."/>
            <person name="Gladieux P."/>
            <person name="Hiltunen Thoren M."/>
            <person name="Johannesson H."/>
        </authorList>
    </citation>
    <scope>NUCLEOTIDE SEQUENCE</scope>
    <source>
        <strain evidence="4">CBS 508.74</strain>
    </source>
</reference>
<evidence type="ECO:0000256" key="2">
    <source>
        <dbReference type="ARBA" id="ARBA00022857"/>
    </source>
</evidence>
<dbReference type="RefSeq" id="XP_064664881.1">
    <property type="nucleotide sequence ID" value="XM_064813948.1"/>
</dbReference>
<evidence type="ECO:0000256" key="3">
    <source>
        <dbReference type="ARBA" id="ARBA00023002"/>
    </source>
</evidence>
<evidence type="ECO:0000256" key="1">
    <source>
        <dbReference type="ARBA" id="ARBA00006484"/>
    </source>
</evidence>
<dbReference type="PANTHER" id="PTHR24320:SF252">
    <property type="entry name" value="DEHYDROGENASE_REDUCTASE FAMILY PROTEIN, PUTATIVE (AFU_ORTHOLOGUE AFUA_3G08550)-RELATED"/>
    <property type="match status" value="1"/>
</dbReference>
<dbReference type="Proteomes" id="UP001302812">
    <property type="component" value="Unassembled WGS sequence"/>
</dbReference>